<gene>
    <name evidence="1" type="ORF">SAMN05421505_12070</name>
</gene>
<dbReference type="AlphaFoldDB" id="A0A1G8EET2"/>
<organism evidence="1 2">
    <name type="scientific">Sinosporangium album</name>
    <dbReference type="NCBI Taxonomy" id="504805"/>
    <lineage>
        <taxon>Bacteria</taxon>
        <taxon>Bacillati</taxon>
        <taxon>Actinomycetota</taxon>
        <taxon>Actinomycetes</taxon>
        <taxon>Streptosporangiales</taxon>
        <taxon>Streptosporangiaceae</taxon>
        <taxon>Sinosporangium</taxon>
    </lineage>
</organism>
<protein>
    <submittedName>
        <fullName evidence="1">Uncharacterized protein</fullName>
    </submittedName>
</protein>
<dbReference type="EMBL" id="FNCN01000020">
    <property type="protein sequence ID" value="SDH68442.1"/>
    <property type="molecule type" value="Genomic_DNA"/>
</dbReference>
<sequence length="116" mass="12488">MRHRQRAFSPVRQSADERAAVPPSVARFARLLRAHRLPAPVRRAGGKALAAVYGREPLRAEPPSAPATAPLTMQEVRLVAESRSVLGSITLAPITDQLLIKLRDGLNELDAGGPRG</sequence>
<dbReference type="STRING" id="504805.SAMN05421505_12070"/>
<evidence type="ECO:0000313" key="1">
    <source>
        <dbReference type="EMBL" id="SDH68442.1"/>
    </source>
</evidence>
<evidence type="ECO:0000313" key="2">
    <source>
        <dbReference type="Proteomes" id="UP000198923"/>
    </source>
</evidence>
<dbReference type="Proteomes" id="UP000198923">
    <property type="component" value="Unassembled WGS sequence"/>
</dbReference>
<proteinExistence type="predicted"/>
<keyword evidence="2" id="KW-1185">Reference proteome</keyword>
<name>A0A1G8EET2_9ACTN</name>
<reference evidence="1 2" key="1">
    <citation type="submission" date="2016-10" db="EMBL/GenBank/DDBJ databases">
        <authorList>
            <person name="de Groot N.N."/>
        </authorList>
    </citation>
    <scope>NUCLEOTIDE SEQUENCE [LARGE SCALE GENOMIC DNA]</scope>
    <source>
        <strain evidence="1 2">CPCC 201354</strain>
    </source>
</reference>
<accession>A0A1G8EET2</accession>